<dbReference type="AlphaFoldDB" id="A0A139RK21"/>
<sequence>MDGSLGIVLTLLHIQNKSVKTYWREALLIFDNLTIEN</sequence>
<organism evidence="1 2">
    <name type="scientific">Streptococcus mitis</name>
    <dbReference type="NCBI Taxonomy" id="28037"/>
    <lineage>
        <taxon>Bacteria</taxon>
        <taxon>Bacillati</taxon>
        <taxon>Bacillota</taxon>
        <taxon>Bacilli</taxon>
        <taxon>Lactobacillales</taxon>
        <taxon>Streptococcaceae</taxon>
        <taxon>Streptococcus</taxon>
        <taxon>Streptococcus mitis group</taxon>
    </lineage>
</organism>
<dbReference type="Gene3D" id="1.50.10.20">
    <property type="match status" value="1"/>
</dbReference>
<comment type="caution">
    <text evidence="1">The sequence shown here is derived from an EMBL/GenBank/DDBJ whole genome shotgun (WGS) entry which is preliminary data.</text>
</comment>
<dbReference type="EMBL" id="LQZD01000112">
    <property type="protein sequence ID" value="KXU15092.1"/>
    <property type="molecule type" value="Genomic_DNA"/>
</dbReference>
<name>A0A139RK21_STRMT</name>
<evidence type="ECO:0000313" key="2">
    <source>
        <dbReference type="Proteomes" id="UP000070779"/>
    </source>
</evidence>
<proteinExistence type="predicted"/>
<dbReference type="PATRIC" id="fig|28037.238.peg.449"/>
<protein>
    <submittedName>
        <fullName evidence="1">Uncharacterized protein</fullName>
    </submittedName>
</protein>
<reference evidence="1 2" key="1">
    <citation type="submission" date="2016-01" db="EMBL/GenBank/DDBJ databases">
        <title>Highly variable Streptococcus oralis are common among viridans streptococci isolated from primates.</title>
        <authorList>
            <person name="Denapaite D."/>
            <person name="Rieger M."/>
            <person name="Koendgen S."/>
            <person name="Brueckner R."/>
            <person name="Ochigava I."/>
            <person name="Kappeler P."/>
            <person name="Maetz-Rensing K."/>
            <person name="Leendertz F."/>
            <person name="Hakenbeck R."/>
        </authorList>
    </citation>
    <scope>NUCLEOTIDE SEQUENCE [LARGE SCALE GENOMIC DNA]</scope>
    <source>
        <strain evidence="1 2">DD22</strain>
    </source>
</reference>
<evidence type="ECO:0000313" key="1">
    <source>
        <dbReference type="EMBL" id="KXU15092.1"/>
    </source>
</evidence>
<accession>A0A139RK21</accession>
<gene>
    <name evidence="1" type="ORF">SMIDD22_00363</name>
</gene>
<dbReference type="Proteomes" id="UP000070779">
    <property type="component" value="Unassembled WGS sequence"/>
</dbReference>